<organism evidence="2 3">
    <name type="scientific">Dryococelus australis</name>
    <dbReference type="NCBI Taxonomy" id="614101"/>
    <lineage>
        <taxon>Eukaryota</taxon>
        <taxon>Metazoa</taxon>
        <taxon>Ecdysozoa</taxon>
        <taxon>Arthropoda</taxon>
        <taxon>Hexapoda</taxon>
        <taxon>Insecta</taxon>
        <taxon>Pterygota</taxon>
        <taxon>Neoptera</taxon>
        <taxon>Polyneoptera</taxon>
        <taxon>Phasmatodea</taxon>
        <taxon>Verophasmatodea</taxon>
        <taxon>Anareolatae</taxon>
        <taxon>Phasmatidae</taxon>
        <taxon>Eurycanthinae</taxon>
        <taxon>Dryococelus</taxon>
    </lineage>
</organism>
<feature type="region of interest" description="Disordered" evidence="1">
    <location>
        <begin position="186"/>
        <end position="231"/>
    </location>
</feature>
<dbReference type="Proteomes" id="UP001159363">
    <property type="component" value="Chromosome X"/>
</dbReference>
<name>A0ABQ9HPU1_9NEOP</name>
<feature type="region of interest" description="Disordered" evidence="1">
    <location>
        <begin position="105"/>
        <end position="134"/>
    </location>
</feature>
<evidence type="ECO:0008006" key="4">
    <source>
        <dbReference type="Google" id="ProtNLM"/>
    </source>
</evidence>
<feature type="compositionally biased region" description="Low complexity" evidence="1">
    <location>
        <begin position="634"/>
        <end position="645"/>
    </location>
</feature>
<gene>
    <name evidence="2" type="ORF">PR048_012591</name>
</gene>
<sequence length="852" mass="96953">MTGKNWFYAFKARHKELALRELESTPMARAKGFNKKNVLEFFYILERVIDENKFDAARVFNVDDTGFSTVQKRCQKVLAMKGKCQGELLQMGKEQLQIWKKNECHSDENETNTPSSKPTENISDPTGSEIICRNDRPTQQEIISKLDISIEDISQTPTCPKHVSIPTRRVVQCAVVLTSSPYKRKLMAGKNKRRKMTSSVDNKSTKGKGRSACANKRLRTTPDNNAPSTSFSSNVTIEIVQDDWFCSVCEENVVENMVQYLQCHTWQQARYITSVVDRQDHGRRKQDGAGRHVGASHLEPLARRRVREREHIFIDHRAGRAGRWQSFTITLRRDNTVERMSPEIGDLSWQWFMSRQRLFRSLAPLLLIYQASICQPVARRRRTSRQLPPEDGPQEGVPLPPTRDLCTTTFGYIQANRFHNGETSSCIGFWKSVSSPRADTISAHLQAVNGTMLAPSPFVFFEERSSGVLRAVYRFHDLWRHPLLDIVSLATDGKDCHLPCPPDLHAPGCGRWNYVRPLAIIVLFEERLTRRTAREQAELASAEEVIEFTNSKYWKTAIVMSASGSLAIRIQHKNPTCRYEHCYRQSKLRTPDMMHTKQGRTVKYKWGELCGFAAFLFLSSPEATCINVSEDCQSSSLGSTPYSSSRDNPSESEQCDIQLVGKYHIPVRAPYGSLRRGRAKKYSSRTGKRTSRHHIMHVNNAQLRKCNDHMTFIGPQSEITKTGTLCLYTGHRAADYPLFPNKTLEFHTDIGDQFRRFTAKSAIGQVRVKLPCAGNNRDTKLGPSIKHQHGKSGCDERQDCNLSCGEFRTHASHKPGTPACKDKWGQNNCKNHNIAHPCLHLGLRIQCAIRLW</sequence>
<proteinExistence type="predicted"/>
<evidence type="ECO:0000313" key="3">
    <source>
        <dbReference type="Proteomes" id="UP001159363"/>
    </source>
</evidence>
<comment type="caution">
    <text evidence="2">The sequence shown here is derived from an EMBL/GenBank/DDBJ whole genome shotgun (WGS) entry which is preliminary data.</text>
</comment>
<evidence type="ECO:0000313" key="2">
    <source>
        <dbReference type="EMBL" id="KAJ8886380.1"/>
    </source>
</evidence>
<feature type="compositionally biased region" description="Polar residues" evidence="1">
    <location>
        <begin position="111"/>
        <end position="126"/>
    </location>
</feature>
<feature type="compositionally biased region" description="Polar residues" evidence="1">
    <location>
        <begin position="221"/>
        <end position="231"/>
    </location>
</feature>
<dbReference type="EMBL" id="JARBHB010000004">
    <property type="protein sequence ID" value="KAJ8886380.1"/>
    <property type="molecule type" value="Genomic_DNA"/>
</dbReference>
<feature type="region of interest" description="Disordered" evidence="1">
    <location>
        <begin position="380"/>
        <end position="400"/>
    </location>
</feature>
<protein>
    <recommendedName>
        <fullName evidence="4">HTH CENPB-type domain-containing protein</fullName>
    </recommendedName>
</protein>
<reference evidence="2 3" key="1">
    <citation type="submission" date="2023-02" db="EMBL/GenBank/DDBJ databases">
        <title>LHISI_Scaffold_Assembly.</title>
        <authorList>
            <person name="Stuart O.P."/>
            <person name="Cleave R."/>
            <person name="Magrath M.J.L."/>
            <person name="Mikheyev A.S."/>
        </authorList>
    </citation>
    <scope>NUCLEOTIDE SEQUENCE [LARGE SCALE GENOMIC DNA]</scope>
    <source>
        <strain evidence="2">Daus_M_001</strain>
        <tissue evidence="2">Leg muscle</tissue>
    </source>
</reference>
<evidence type="ECO:0000256" key="1">
    <source>
        <dbReference type="SAM" id="MobiDB-lite"/>
    </source>
</evidence>
<feature type="compositionally biased region" description="Basic residues" evidence="1">
    <location>
        <begin position="186"/>
        <end position="196"/>
    </location>
</feature>
<keyword evidence="3" id="KW-1185">Reference proteome</keyword>
<feature type="region of interest" description="Disordered" evidence="1">
    <location>
        <begin position="632"/>
        <end position="652"/>
    </location>
</feature>
<accession>A0ABQ9HPU1</accession>